<accession>A0A1L7WQG7</accession>
<dbReference type="Proteomes" id="UP000184330">
    <property type="component" value="Unassembled WGS sequence"/>
</dbReference>
<feature type="signal peptide" evidence="1">
    <location>
        <begin position="1"/>
        <end position="18"/>
    </location>
</feature>
<evidence type="ECO:0000256" key="1">
    <source>
        <dbReference type="SAM" id="SignalP"/>
    </source>
</evidence>
<reference evidence="2 3" key="1">
    <citation type="submission" date="2016-03" db="EMBL/GenBank/DDBJ databases">
        <authorList>
            <person name="Ploux O."/>
        </authorList>
    </citation>
    <scope>NUCLEOTIDE SEQUENCE [LARGE SCALE GENOMIC DNA]</scope>
    <source>
        <strain evidence="2 3">UAMH 11012</strain>
    </source>
</reference>
<proteinExistence type="predicted"/>
<sequence length="167" mass="16469">MNFATASLALCLALTGAAQETSLNVGQIISAYVVGTTLSIPAAESTSLASAINSVASTFYDSPAATSLNSAILSAAPSASSASFAASGIPYGLVYTESWYTKSVPTALQSVMLAQFSALDSVQAKILGTPTATASTGKSTNAAAMKTAAPIVVMGAMGILGGAMVAM</sequence>
<organism evidence="2 3">
    <name type="scientific">Phialocephala subalpina</name>
    <dbReference type="NCBI Taxonomy" id="576137"/>
    <lineage>
        <taxon>Eukaryota</taxon>
        <taxon>Fungi</taxon>
        <taxon>Dikarya</taxon>
        <taxon>Ascomycota</taxon>
        <taxon>Pezizomycotina</taxon>
        <taxon>Leotiomycetes</taxon>
        <taxon>Helotiales</taxon>
        <taxon>Mollisiaceae</taxon>
        <taxon>Phialocephala</taxon>
        <taxon>Phialocephala fortinii species complex</taxon>
    </lineage>
</organism>
<dbReference type="OrthoDB" id="3556547at2759"/>
<dbReference type="AlphaFoldDB" id="A0A1L7WQG7"/>
<evidence type="ECO:0000313" key="2">
    <source>
        <dbReference type="EMBL" id="CZR54998.1"/>
    </source>
</evidence>
<feature type="chain" id="PRO_5012001618" evidence="1">
    <location>
        <begin position="19"/>
        <end position="167"/>
    </location>
</feature>
<evidence type="ECO:0000313" key="3">
    <source>
        <dbReference type="Proteomes" id="UP000184330"/>
    </source>
</evidence>
<gene>
    <name evidence="2" type="ORF">PAC_04884</name>
</gene>
<protein>
    <submittedName>
        <fullName evidence="2">Uncharacterized protein</fullName>
    </submittedName>
</protein>
<name>A0A1L7WQG7_9HELO</name>
<keyword evidence="3" id="KW-1185">Reference proteome</keyword>
<keyword evidence="1" id="KW-0732">Signal</keyword>
<dbReference type="EMBL" id="FJOG01000006">
    <property type="protein sequence ID" value="CZR54998.1"/>
    <property type="molecule type" value="Genomic_DNA"/>
</dbReference>